<organism evidence="1 2">
    <name type="scientific">Tetrabaena socialis</name>
    <dbReference type="NCBI Taxonomy" id="47790"/>
    <lineage>
        <taxon>Eukaryota</taxon>
        <taxon>Viridiplantae</taxon>
        <taxon>Chlorophyta</taxon>
        <taxon>core chlorophytes</taxon>
        <taxon>Chlorophyceae</taxon>
        <taxon>CS clade</taxon>
        <taxon>Chlamydomonadales</taxon>
        <taxon>Tetrabaenaceae</taxon>
        <taxon>Tetrabaena</taxon>
    </lineage>
</organism>
<name>A0A2J8AFY4_9CHLO</name>
<accession>A0A2J8AFY4</accession>
<dbReference type="Gene3D" id="3.90.1410.10">
    <property type="entry name" value="set domain protein methyltransferase, domain 1"/>
    <property type="match status" value="1"/>
</dbReference>
<dbReference type="PANTHER" id="PTHR13271">
    <property type="entry name" value="UNCHARACTERIZED PUTATIVE METHYLTRANSFERASE"/>
    <property type="match status" value="1"/>
</dbReference>
<dbReference type="PANTHER" id="PTHR13271:SF145">
    <property type="entry name" value="SET DOMAIN-CONTAINING PROTEIN"/>
    <property type="match status" value="1"/>
</dbReference>
<dbReference type="GO" id="GO:0016279">
    <property type="term" value="F:protein-lysine N-methyltransferase activity"/>
    <property type="evidence" value="ECO:0007669"/>
    <property type="project" value="TreeGrafter"/>
</dbReference>
<sequence>PASSVPTLGAKVPSELALRDWIQANGGSILPCLSIVEDAPCGCRGVISTEPLPLELLESTPLIVVPERLYMSSDAARALLSGLSAKRFALSLFERELPSPTQLALLLAAERGKGDGSFWAPYIRSLPHDVPCAWALGQRELDAALAALGPAAVEDVWVAAVEAARVGVRRKAEAAVQRYGRHLGVEVEDVVWAMGQVLSRSFGRDPHIGLAPYIDLLNHRAGSPLPGGFLDEQDGLPYAFVQSSHFGETRELAAGDEVYISYGCSGDPLATFLNLGFVPPEMLAARQAAEEPERR</sequence>
<dbReference type="OrthoDB" id="42889at2759"/>
<evidence type="ECO:0000313" key="1">
    <source>
        <dbReference type="EMBL" id="PNH11431.1"/>
    </source>
</evidence>
<evidence type="ECO:0000313" key="2">
    <source>
        <dbReference type="Proteomes" id="UP000236333"/>
    </source>
</evidence>
<keyword evidence="2" id="KW-1185">Reference proteome</keyword>
<feature type="non-terminal residue" evidence="1">
    <location>
        <position position="1"/>
    </location>
</feature>
<dbReference type="CDD" id="cd10527">
    <property type="entry name" value="SET_LSMT"/>
    <property type="match status" value="1"/>
</dbReference>
<dbReference type="InterPro" id="IPR046341">
    <property type="entry name" value="SET_dom_sf"/>
</dbReference>
<evidence type="ECO:0008006" key="3">
    <source>
        <dbReference type="Google" id="ProtNLM"/>
    </source>
</evidence>
<protein>
    <recommendedName>
        <fullName evidence="3">SET domain-containing protein</fullName>
    </recommendedName>
</protein>
<proteinExistence type="predicted"/>
<comment type="caution">
    <text evidence="1">The sequence shown here is derived from an EMBL/GenBank/DDBJ whole genome shotgun (WGS) entry which is preliminary data.</text>
</comment>
<dbReference type="AlphaFoldDB" id="A0A2J8AFY4"/>
<dbReference type="InterPro" id="IPR050600">
    <property type="entry name" value="SETD3_SETD6_MTase"/>
</dbReference>
<dbReference type="Proteomes" id="UP000236333">
    <property type="component" value="Unassembled WGS sequence"/>
</dbReference>
<dbReference type="SUPFAM" id="SSF82199">
    <property type="entry name" value="SET domain"/>
    <property type="match status" value="1"/>
</dbReference>
<gene>
    <name evidence="1" type="ORF">TSOC_001791</name>
</gene>
<dbReference type="EMBL" id="PGGS01000030">
    <property type="protein sequence ID" value="PNH11431.1"/>
    <property type="molecule type" value="Genomic_DNA"/>
</dbReference>
<reference evidence="1 2" key="1">
    <citation type="journal article" date="2017" name="Mol. Biol. Evol.">
        <title>The 4-celled Tetrabaena socialis nuclear genome reveals the essential components for genetic control of cell number at the origin of multicellularity in the volvocine lineage.</title>
        <authorList>
            <person name="Featherston J."/>
            <person name="Arakaki Y."/>
            <person name="Hanschen E.R."/>
            <person name="Ferris P.J."/>
            <person name="Michod R.E."/>
            <person name="Olson B.J.S.C."/>
            <person name="Nozaki H."/>
            <person name="Durand P.M."/>
        </authorList>
    </citation>
    <scope>NUCLEOTIDE SEQUENCE [LARGE SCALE GENOMIC DNA]</scope>
    <source>
        <strain evidence="1 2">NIES-571</strain>
    </source>
</reference>